<dbReference type="RefSeq" id="WP_150348444.1">
    <property type="nucleotide sequence ID" value="NZ_CP044086.1"/>
</dbReference>
<dbReference type="Proteomes" id="UP000638986">
    <property type="component" value="Unassembled WGS sequence"/>
</dbReference>
<sequence length="86" mass="9216">MTEHGDRPSRKTLSLFRARLAGSMKLDEPDSLAAMAIKTIKLLGTEPGTFSLYLCANSRAEAAVAFPLETGNVQACSLGYREALAL</sequence>
<accession>A0ABS0MMU7</accession>
<dbReference type="EMBL" id="JADTXM010000003">
    <property type="protein sequence ID" value="MBH3438043.1"/>
    <property type="molecule type" value="Genomic_DNA"/>
</dbReference>
<name>A0ABS0MMU7_PSELU</name>
<gene>
    <name evidence="1" type="ORF">I5Q09_05030</name>
</gene>
<evidence type="ECO:0000313" key="2">
    <source>
        <dbReference type="Proteomes" id="UP000638986"/>
    </source>
</evidence>
<protein>
    <submittedName>
        <fullName evidence="1">Uncharacterized protein</fullName>
    </submittedName>
</protein>
<evidence type="ECO:0000313" key="1">
    <source>
        <dbReference type="EMBL" id="MBH3438043.1"/>
    </source>
</evidence>
<proteinExistence type="predicted"/>
<organism evidence="1 2">
    <name type="scientific">Pseudomonas luteola</name>
    <dbReference type="NCBI Taxonomy" id="47886"/>
    <lineage>
        <taxon>Bacteria</taxon>
        <taxon>Pseudomonadati</taxon>
        <taxon>Pseudomonadota</taxon>
        <taxon>Gammaproteobacteria</taxon>
        <taxon>Pseudomonadales</taxon>
        <taxon>Pseudomonadaceae</taxon>
        <taxon>Pseudomonas</taxon>
    </lineage>
</organism>
<reference evidence="1 2" key="1">
    <citation type="submission" date="2020-11" db="EMBL/GenBank/DDBJ databases">
        <title>Enhanced detection system for hospital associated transmission using whole genome sequencing surveillance.</title>
        <authorList>
            <person name="Harrison L.H."/>
            <person name="Van Tyne D."/>
            <person name="Marsh J.W."/>
            <person name="Griffith M.P."/>
            <person name="Snyder D.J."/>
            <person name="Cooper V.S."/>
            <person name="Mustapha M."/>
        </authorList>
    </citation>
    <scope>NUCLEOTIDE SEQUENCE [LARGE SCALE GENOMIC DNA]</scope>
    <source>
        <strain evidence="1 2">PSB00013</strain>
    </source>
</reference>
<comment type="caution">
    <text evidence="1">The sequence shown here is derived from an EMBL/GenBank/DDBJ whole genome shotgun (WGS) entry which is preliminary data.</text>
</comment>